<evidence type="ECO:0000313" key="3">
    <source>
        <dbReference type="Proteomes" id="UP001234989"/>
    </source>
</evidence>
<dbReference type="Pfam" id="PF13639">
    <property type="entry name" value="zf-RING_2"/>
    <property type="match status" value="1"/>
</dbReference>
<gene>
    <name evidence="2" type="ORF">MTR67_044678</name>
</gene>
<evidence type="ECO:0000259" key="1">
    <source>
        <dbReference type="Pfam" id="PF13639"/>
    </source>
</evidence>
<organism evidence="2 3">
    <name type="scientific">Solanum verrucosum</name>
    <dbReference type="NCBI Taxonomy" id="315347"/>
    <lineage>
        <taxon>Eukaryota</taxon>
        <taxon>Viridiplantae</taxon>
        <taxon>Streptophyta</taxon>
        <taxon>Embryophyta</taxon>
        <taxon>Tracheophyta</taxon>
        <taxon>Spermatophyta</taxon>
        <taxon>Magnoliopsida</taxon>
        <taxon>eudicotyledons</taxon>
        <taxon>Gunneridae</taxon>
        <taxon>Pentapetalae</taxon>
        <taxon>asterids</taxon>
        <taxon>lamiids</taxon>
        <taxon>Solanales</taxon>
        <taxon>Solanaceae</taxon>
        <taxon>Solanoideae</taxon>
        <taxon>Solaneae</taxon>
        <taxon>Solanum</taxon>
    </lineage>
</organism>
<evidence type="ECO:0000313" key="2">
    <source>
        <dbReference type="EMBL" id="WMV51293.1"/>
    </source>
</evidence>
<dbReference type="InterPro" id="IPR013083">
    <property type="entry name" value="Znf_RING/FYVE/PHD"/>
</dbReference>
<sequence>DDPIWGTDIIEVTCDNDFKKEKKSQFSKFLGKDFTISKEENFDREDLARNDCGHIYHVDCPKEWSTIQNTCPIRKRKVVVICNFTLRSHAFHCNFTTTSQLISGPVT</sequence>
<proteinExistence type="predicted"/>
<protein>
    <recommendedName>
        <fullName evidence="1">RING-type domain-containing protein</fullName>
    </recommendedName>
</protein>
<accession>A0AAF0UQY1</accession>
<feature type="non-terminal residue" evidence="2">
    <location>
        <position position="1"/>
    </location>
</feature>
<feature type="domain" description="RING-type" evidence="1">
    <location>
        <begin position="42"/>
        <end position="73"/>
    </location>
</feature>
<name>A0AAF0UQY1_SOLVR</name>
<keyword evidence="3" id="KW-1185">Reference proteome</keyword>
<dbReference type="Proteomes" id="UP001234989">
    <property type="component" value="Chromosome 10"/>
</dbReference>
<dbReference type="SUPFAM" id="SSF57850">
    <property type="entry name" value="RING/U-box"/>
    <property type="match status" value="1"/>
</dbReference>
<dbReference type="InterPro" id="IPR001841">
    <property type="entry name" value="Znf_RING"/>
</dbReference>
<reference evidence="2" key="1">
    <citation type="submission" date="2023-08" db="EMBL/GenBank/DDBJ databases">
        <title>A de novo genome assembly of Solanum verrucosum Schlechtendal, a Mexican diploid species geographically isolated from the other diploid A-genome species in potato relatives.</title>
        <authorList>
            <person name="Hosaka K."/>
        </authorList>
    </citation>
    <scope>NUCLEOTIDE SEQUENCE</scope>
    <source>
        <tissue evidence="2">Young leaves</tissue>
    </source>
</reference>
<dbReference type="AlphaFoldDB" id="A0AAF0UQY1"/>
<dbReference type="EMBL" id="CP133621">
    <property type="protein sequence ID" value="WMV51293.1"/>
    <property type="molecule type" value="Genomic_DNA"/>
</dbReference>
<dbReference type="Gene3D" id="3.30.40.10">
    <property type="entry name" value="Zinc/RING finger domain, C3HC4 (zinc finger)"/>
    <property type="match status" value="1"/>
</dbReference>